<dbReference type="RefSeq" id="WP_172992038.1">
    <property type="nucleotide sequence ID" value="NZ_AP021861.1"/>
</dbReference>
<feature type="signal peptide" evidence="1">
    <location>
        <begin position="1"/>
        <end position="20"/>
    </location>
</feature>
<dbReference type="SUPFAM" id="SSF52266">
    <property type="entry name" value="SGNH hydrolase"/>
    <property type="match status" value="1"/>
</dbReference>
<accession>A0A5K7XGH5</accession>
<sequence length="485" mass="50674">MRALLLALTTCSCLAPSASADPSYIDNLVFTDRSPGSPRANSFEATLRLDANDASFAGAAGWGGGFNTWQKQFDHTKTLGAERSYAGLVFLGDSVTQGWGAVGGRQVNSIGANSWKSSEHNFGKYGALNFGIAGDQTQNLIYRIENGTLDGLDPGLIVLMIGTNNLFAPTGNPGFPAADYVGPAHTAEEVADGVLATVQAIRQHAPNANILALSTLRGLNNADPDRVAANAANALVKQAFDLDTNPQLHYLDYAGLFRNANGTINANMNSDGVHFTAAGYETWDDAIQPFVNQYATPVADAFFPNVAPRGVASWTNSVDGSFGHYAFGAIDGDLTTMNHGDFNGSSGGNAAAPDVFTLELDKTYNLANVEIVNRGVLDGGSAVSDARLSGTVLEVIGANGTDVLFTTTLADDSTQLGETLAFNNGGAGFAGAKFIRLTANNFLHIRELRANVAAVPEPASAISLGAAIVGLGFFVRTETKSLLSH</sequence>
<dbReference type="PANTHER" id="PTHR30383">
    <property type="entry name" value="THIOESTERASE 1/PROTEASE 1/LYSOPHOSPHOLIPASE L1"/>
    <property type="match status" value="1"/>
</dbReference>
<feature type="chain" id="PRO_5024994371" description="SGNH hydrolase-type esterase domain-containing protein" evidence="1">
    <location>
        <begin position="21"/>
        <end position="485"/>
    </location>
</feature>
<organism evidence="3 4">
    <name type="scientific">Lacipirellula parvula</name>
    <dbReference type="NCBI Taxonomy" id="2650471"/>
    <lineage>
        <taxon>Bacteria</taxon>
        <taxon>Pseudomonadati</taxon>
        <taxon>Planctomycetota</taxon>
        <taxon>Planctomycetia</taxon>
        <taxon>Pirellulales</taxon>
        <taxon>Lacipirellulaceae</taxon>
        <taxon>Lacipirellula</taxon>
    </lineage>
</organism>
<dbReference type="SUPFAM" id="SSF49785">
    <property type="entry name" value="Galactose-binding domain-like"/>
    <property type="match status" value="1"/>
</dbReference>
<feature type="domain" description="SGNH hydrolase-type esterase" evidence="2">
    <location>
        <begin position="90"/>
        <end position="281"/>
    </location>
</feature>
<evidence type="ECO:0000313" key="4">
    <source>
        <dbReference type="Proteomes" id="UP000326837"/>
    </source>
</evidence>
<keyword evidence="1" id="KW-0732">Signal</keyword>
<dbReference type="InterPro" id="IPR051532">
    <property type="entry name" value="Ester_Hydrolysis_Enzymes"/>
</dbReference>
<evidence type="ECO:0000256" key="1">
    <source>
        <dbReference type="SAM" id="SignalP"/>
    </source>
</evidence>
<dbReference type="Gene3D" id="2.60.120.260">
    <property type="entry name" value="Galactose-binding domain-like"/>
    <property type="match status" value="1"/>
</dbReference>
<dbReference type="Pfam" id="PF13472">
    <property type="entry name" value="Lipase_GDSL_2"/>
    <property type="match status" value="1"/>
</dbReference>
<evidence type="ECO:0000259" key="2">
    <source>
        <dbReference type="Pfam" id="PF13472"/>
    </source>
</evidence>
<gene>
    <name evidence="3" type="ORF">PLANPX_2955</name>
</gene>
<dbReference type="AlphaFoldDB" id="A0A5K7XGH5"/>
<reference evidence="4" key="1">
    <citation type="submission" date="2019-10" db="EMBL/GenBank/DDBJ databases">
        <title>Lacipirellula parvula gen. nov., sp. nov., representing a lineage of planctomycetes widespread in freshwater anoxic habitats, and description of the family Lacipirellulaceae.</title>
        <authorList>
            <person name="Dedysh S.N."/>
            <person name="Kulichevskaya I.S."/>
            <person name="Beletsky A.V."/>
            <person name="Rakitin A.L."/>
            <person name="Mardanov A.V."/>
            <person name="Ivanova A.A."/>
            <person name="Saltykova V.X."/>
            <person name="Rijpstra W.I.C."/>
            <person name="Sinninghe Damste J.S."/>
            <person name="Ravin N.V."/>
        </authorList>
    </citation>
    <scope>NUCLEOTIDE SEQUENCE [LARGE SCALE GENOMIC DNA]</scope>
    <source>
        <strain evidence="4">PX69</strain>
    </source>
</reference>
<dbReference type="Gene3D" id="3.40.50.1110">
    <property type="entry name" value="SGNH hydrolase"/>
    <property type="match status" value="1"/>
</dbReference>
<keyword evidence="4" id="KW-1185">Reference proteome</keyword>
<protein>
    <recommendedName>
        <fullName evidence="2">SGNH hydrolase-type esterase domain-containing protein</fullName>
    </recommendedName>
</protein>
<dbReference type="InterPro" id="IPR008979">
    <property type="entry name" value="Galactose-bd-like_sf"/>
</dbReference>
<dbReference type="KEGG" id="lpav:PLANPX_2955"/>
<dbReference type="InterPro" id="IPR013830">
    <property type="entry name" value="SGNH_hydro"/>
</dbReference>
<dbReference type="EMBL" id="AP021861">
    <property type="protein sequence ID" value="BBO33343.1"/>
    <property type="molecule type" value="Genomic_DNA"/>
</dbReference>
<dbReference type="InterPro" id="IPR036514">
    <property type="entry name" value="SGNH_hydro_sf"/>
</dbReference>
<name>A0A5K7XGH5_9BACT</name>
<dbReference type="GO" id="GO:0016788">
    <property type="term" value="F:hydrolase activity, acting on ester bonds"/>
    <property type="evidence" value="ECO:0007669"/>
    <property type="project" value="UniProtKB-ARBA"/>
</dbReference>
<dbReference type="Proteomes" id="UP000326837">
    <property type="component" value="Chromosome"/>
</dbReference>
<proteinExistence type="predicted"/>
<evidence type="ECO:0000313" key="3">
    <source>
        <dbReference type="EMBL" id="BBO33343.1"/>
    </source>
</evidence>